<protein>
    <submittedName>
        <fullName evidence="1">Uncharacterized protein</fullName>
    </submittedName>
</protein>
<dbReference type="EMBL" id="JBEPFB010000021">
    <property type="protein sequence ID" value="MER7377923.1"/>
    <property type="molecule type" value="Genomic_DNA"/>
</dbReference>
<proteinExistence type="predicted"/>
<evidence type="ECO:0000313" key="1">
    <source>
        <dbReference type="EMBL" id="MER7377923.1"/>
    </source>
</evidence>
<reference evidence="1 2" key="1">
    <citation type="submission" date="2024-06" db="EMBL/GenBank/DDBJ databases">
        <title>The Natural Products Discovery Center: Release of the First 8490 Sequenced Strains for Exploring Actinobacteria Biosynthetic Diversity.</title>
        <authorList>
            <person name="Kalkreuter E."/>
            <person name="Kautsar S.A."/>
            <person name="Yang D."/>
            <person name="Bader C.D."/>
            <person name="Teijaro C.N."/>
            <person name="Fluegel L."/>
            <person name="Davis C.M."/>
            <person name="Simpson J.R."/>
            <person name="Lauterbach L."/>
            <person name="Steele A.D."/>
            <person name="Gui C."/>
            <person name="Meng S."/>
            <person name="Li G."/>
            <person name="Viehrig K."/>
            <person name="Ye F."/>
            <person name="Su P."/>
            <person name="Kiefer A.F."/>
            <person name="Nichols A."/>
            <person name="Cepeda A.J."/>
            <person name="Yan W."/>
            <person name="Fan B."/>
            <person name="Jiang Y."/>
            <person name="Adhikari A."/>
            <person name="Zheng C.-J."/>
            <person name="Schuster L."/>
            <person name="Cowan T.M."/>
            <person name="Smanski M.J."/>
            <person name="Chevrette M.G."/>
            <person name="De Carvalho L.P.S."/>
            <person name="Shen B."/>
        </authorList>
    </citation>
    <scope>NUCLEOTIDE SEQUENCE [LARGE SCALE GENOMIC DNA]</scope>
    <source>
        <strain evidence="1 2">NPDC000155</strain>
    </source>
</reference>
<organism evidence="1 2">
    <name type="scientific">Streptomyces lanatus</name>
    <dbReference type="NCBI Taxonomy" id="66900"/>
    <lineage>
        <taxon>Bacteria</taxon>
        <taxon>Bacillati</taxon>
        <taxon>Actinomycetota</taxon>
        <taxon>Actinomycetes</taxon>
        <taxon>Kitasatosporales</taxon>
        <taxon>Streptomycetaceae</taxon>
        <taxon>Streptomyces</taxon>
    </lineage>
</organism>
<dbReference type="Proteomes" id="UP001486207">
    <property type="component" value="Unassembled WGS sequence"/>
</dbReference>
<keyword evidence="2" id="KW-1185">Reference proteome</keyword>
<dbReference type="RefSeq" id="WP_190074815.1">
    <property type="nucleotide sequence ID" value="NZ_BNBM01000020.1"/>
</dbReference>
<accession>A0ABV1Y236</accession>
<gene>
    <name evidence="1" type="ORF">ABT384_35425</name>
</gene>
<name>A0ABV1Y236_9ACTN</name>
<evidence type="ECO:0000313" key="2">
    <source>
        <dbReference type="Proteomes" id="UP001486207"/>
    </source>
</evidence>
<comment type="caution">
    <text evidence="1">The sequence shown here is derived from an EMBL/GenBank/DDBJ whole genome shotgun (WGS) entry which is preliminary data.</text>
</comment>
<sequence length="69" mass="7762">MTVEQFATLYDVNVLGTQRVSRTAEPRLREQDSVLLNADRQLQHPRRPAVVPGPVHEATALVTAVNEWL</sequence>